<proteinExistence type="predicted"/>
<evidence type="ECO:0000313" key="4">
    <source>
        <dbReference type="Proteomes" id="UP000034917"/>
    </source>
</evidence>
<dbReference type="GO" id="GO:0016757">
    <property type="term" value="F:glycosyltransferase activity"/>
    <property type="evidence" value="ECO:0007669"/>
    <property type="project" value="InterPro"/>
</dbReference>
<protein>
    <submittedName>
        <fullName evidence="3">Glycosyl transferase group 1</fullName>
    </submittedName>
</protein>
<name>A0A0G0IR28_9BACT</name>
<organism evidence="3 4">
    <name type="scientific">Candidatus Roizmanbacteria bacterium GW2011_GWC2_37_13</name>
    <dbReference type="NCBI Taxonomy" id="1618486"/>
    <lineage>
        <taxon>Bacteria</taxon>
        <taxon>Candidatus Roizmaniibacteriota</taxon>
    </lineage>
</organism>
<dbReference type="SUPFAM" id="SSF53756">
    <property type="entry name" value="UDP-Glycosyltransferase/glycogen phosphorylase"/>
    <property type="match status" value="1"/>
</dbReference>
<evidence type="ECO:0000256" key="1">
    <source>
        <dbReference type="ARBA" id="ARBA00022679"/>
    </source>
</evidence>
<gene>
    <name evidence="3" type="ORF">US40_C0002G0143</name>
</gene>
<keyword evidence="1 3" id="KW-0808">Transferase</keyword>
<dbReference type="EMBL" id="LBSV01000002">
    <property type="protein sequence ID" value="KKQ26609.1"/>
    <property type="molecule type" value="Genomic_DNA"/>
</dbReference>
<evidence type="ECO:0000259" key="2">
    <source>
        <dbReference type="Pfam" id="PF00534"/>
    </source>
</evidence>
<accession>A0A0G0IR28</accession>
<feature type="domain" description="Glycosyl transferase family 1" evidence="2">
    <location>
        <begin position="188"/>
        <end position="328"/>
    </location>
</feature>
<comment type="caution">
    <text evidence="3">The sequence shown here is derived from an EMBL/GenBank/DDBJ whole genome shotgun (WGS) entry which is preliminary data.</text>
</comment>
<reference evidence="3 4" key="1">
    <citation type="journal article" date="2015" name="Nature">
        <title>rRNA introns, odd ribosomes, and small enigmatic genomes across a large radiation of phyla.</title>
        <authorList>
            <person name="Brown C.T."/>
            <person name="Hug L.A."/>
            <person name="Thomas B.C."/>
            <person name="Sharon I."/>
            <person name="Castelle C.J."/>
            <person name="Singh A."/>
            <person name="Wilkins M.J."/>
            <person name="Williams K.H."/>
            <person name="Banfield J.F."/>
        </authorList>
    </citation>
    <scope>NUCLEOTIDE SEQUENCE [LARGE SCALE GENOMIC DNA]</scope>
</reference>
<dbReference type="Proteomes" id="UP000034917">
    <property type="component" value="Unassembled WGS sequence"/>
</dbReference>
<dbReference type="PANTHER" id="PTHR46401:SF2">
    <property type="entry name" value="GLYCOSYLTRANSFERASE WBBK-RELATED"/>
    <property type="match status" value="1"/>
</dbReference>
<dbReference type="AlphaFoldDB" id="A0A0G0IR28"/>
<evidence type="ECO:0000313" key="3">
    <source>
        <dbReference type="EMBL" id="KKQ26609.1"/>
    </source>
</evidence>
<dbReference type="InterPro" id="IPR001296">
    <property type="entry name" value="Glyco_trans_1"/>
</dbReference>
<dbReference type="PATRIC" id="fig|1618486.3.peg.229"/>
<dbReference type="PANTHER" id="PTHR46401">
    <property type="entry name" value="GLYCOSYLTRANSFERASE WBBK-RELATED"/>
    <property type="match status" value="1"/>
</dbReference>
<dbReference type="GO" id="GO:0009103">
    <property type="term" value="P:lipopolysaccharide biosynthetic process"/>
    <property type="evidence" value="ECO:0007669"/>
    <property type="project" value="TreeGrafter"/>
</dbReference>
<dbReference type="Pfam" id="PF00534">
    <property type="entry name" value="Glycos_transf_1"/>
    <property type="match status" value="1"/>
</dbReference>
<sequence>MSKKQKIAIVYDWLDKWGGVERVLLTFHEMFPEADFYTSYFDPEGAPWAKDLKIKTSFIQKLPKFIRGNRIVSLPFYPYAFESFDFKDYDLVISITSAFAKSVITQPKTKHICYLLTPTRFLWSHQSEYFRESFVNKRYLKHLREWDLVASQRPDKIISISKTVQDRCLKYYKRKSEMVYPPFDVEYWKNIKSKVKSQKFYLLVSRLEPYKKIDLVIRSFNRSKFNLIIVGEGTEENYLKKISKKNITFVSKLTDEELANLYSQAEALIMPQEEDFGYVSLEAQFFGCPVISYAKGGALETIIDGKTGIFFKEQSENSLRLIIERFALIKYNLKNNTAKFGPENIDRFNKEKFIKYFEKEAL</sequence>
<dbReference type="Gene3D" id="3.40.50.2000">
    <property type="entry name" value="Glycogen Phosphorylase B"/>
    <property type="match status" value="2"/>
</dbReference>